<dbReference type="OrthoDB" id="8635217at2"/>
<dbReference type="Proteomes" id="UP000193224">
    <property type="component" value="Unassembled WGS sequence"/>
</dbReference>
<dbReference type="Gene3D" id="3.30.429.10">
    <property type="entry name" value="Macrophage Migration Inhibitory Factor"/>
    <property type="match status" value="1"/>
</dbReference>
<evidence type="ECO:0000256" key="1">
    <source>
        <dbReference type="ARBA" id="ARBA00006723"/>
    </source>
</evidence>
<dbReference type="PANTHER" id="PTHR35530:SF1">
    <property type="entry name" value="2-HYDROXYMUCONATE TAUTOMERASE"/>
    <property type="match status" value="1"/>
</dbReference>
<dbReference type="Pfam" id="PF01361">
    <property type="entry name" value="Tautomerase"/>
    <property type="match status" value="1"/>
</dbReference>
<evidence type="ECO:0000256" key="2">
    <source>
        <dbReference type="ARBA" id="ARBA00023235"/>
    </source>
</evidence>
<accession>A0A1X7BV92</accession>
<reference evidence="4 5" key="1">
    <citation type="submission" date="2017-03" db="EMBL/GenBank/DDBJ databases">
        <authorList>
            <person name="Afonso C.L."/>
            <person name="Miller P.J."/>
            <person name="Scott M.A."/>
            <person name="Spackman E."/>
            <person name="Goraichik I."/>
            <person name="Dimitrov K.M."/>
            <person name="Suarez D.L."/>
            <person name="Swayne D.E."/>
        </authorList>
    </citation>
    <scope>NUCLEOTIDE SEQUENCE [LARGE SCALE GENOMIC DNA]</scope>
    <source>
        <strain evidence="4 5">CECT 7745</strain>
    </source>
</reference>
<dbReference type="EMBL" id="FWXB01000015">
    <property type="protein sequence ID" value="SMC13576.1"/>
    <property type="molecule type" value="Genomic_DNA"/>
</dbReference>
<protein>
    <submittedName>
        <fullName evidence="4">2-hydroxymuconate tautomerase</fullName>
        <ecNumber evidence="4">5.3.2.6</ecNumber>
    </submittedName>
</protein>
<evidence type="ECO:0000313" key="4">
    <source>
        <dbReference type="EMBL" id="SMC13576.1"/>
    </source>
</evidence>
<organism evidence="4 5">
    <name type="scientific">Roseovarius aestuarii</name>
    <dbReference type="NCBI Taxonomy" id="475083"/>
    <lineage>
        <taxon>Bacteria</taxon>
        <taxon>Pseudomonadati</taxon>
        <taxon>Pseudomonadota</taxon>
        <taxon>Alphaproteobacteria</taxon>
        <taxon>Rhodobacterales</taxon>
        <taxon>Roseobacteraceae</taxon>
        <taxon>Roseovarius</taxon>
    </lineage>
</organism>
<proteinExistence type="inferred from homology"/>
<dbReference type="SUPFAM" id="SSF55331">
    <property type="entry name" value="Tautomerase/MIF"/>
    <property type="match status" value="1"/>
</dbReference>
<keyword evidence="5" id="KW-1185">Reference proteome</keyword>
<keyword evidence="2 4" id="KW-0413">Isomerase</keyword>
<dbReference type="SMR" id="A0A1X7BV92"/>
<sequence>MPIIRVEMFTGRSIEQKRALVRDLTDAFIGAAGGNPDSVQVVITDVDKSDWGSGGQLSSDKFPD</sequence>
<dbReference type="GO" id="GO:0016853">
    <property type="term" value="F:isomerase activity"/>
    <property type="evidence" value="ECO:0007669"/>
    <property type="project" value="UniProtKB-KW"/>
</dbReference>
<dbReference type="EC" id="5.3.2.6" evidence="4"/>
<dbReference type="InterPro" id="IPR014347">
    <property type="entry name" value="Tautomerase/MIF_sf"/>
</dbReference>
<dbReference type="PANTHER" id="PTHR35530">
    <property type="entry name" value="TAUTOMERASE-RELATED"/>
    <property type="match status" value="1"/>
</dbReference>
<evidence type="ECO:0000259" key="3">
    <source>
        <dbReference type="Pfam" id="PF01361"/>
    </source>
</evidence>
<comment type="similarity">
    <text evidence="1">Belongs to the 4-oxalocrotonate tautomerase family.</text>
</comment>
<evidence type="ECO:0000313" key="5">
    <source>
        <dbReference type="Proteomes" id="UP000193224"/>
    </source>
</evidence>
<feature type="domain" description="4-oxalocrotonate tautomerase-like" evidence="3">
    <location>
        <begin position="2"/>
        <end position="60"/>
    </location>
</feature>
<dbReference type="RefSeq" id="WP_085801519.1">
    <property type="nucleotide sequence ID" value="NZ_FWXB01000015.1"/>
</dbReference>
<name>A0A1X7BV92_9RHOB</name>
<gene>
    <name evidence="4" type="primary">xylH</name>
    <name evidence="4" type="ORF">ROA7745_03427</name>
</gene>
<dbReference type="InterPro" id="IPR004370">
    <property type="entry name" value="4-OT-like_dom"/>
</dbReference>
<dbReference type="NCBIfam" id="NF002571">
    <property type="entry name" value="PRK02220.1"/>
    <property type="match status" value="1"/>
</dbReference>
<dbReference type="AlphaFoldDB" id="A0A1X7BV92"/>